<sequence length="549" mass="60573">MGTEEAVPVVRSGPLVGAQEFEWWKLRHGIGTNVVSHVVPEAGTTRRMARRLLHEAVDPFESLRTSFGLDEEGRPRQHVHPVREFEVLERDAGEVTAEELIAELTHTEFTVEGRTLTRVGMVVDGPYVRCVVLSVSHAVIDGRGAQVLRQRLNSVFAGRGTKLTTAEAAPHPVDSALSEHSGPLSRMRSASLRFWEKEIERMPNRLFAPARGGVIERYHSEYESFAAHPALVLTGRRFQTSPAVVYTSTIVALAALISGSPTTTVRTHFAGRTPEENNTVGCYHQILPLTIDTSDRPSLGRIIERVRSQSFRVQRRYRVSHLTYREMRARAERARGASFAEGITVNFDYEVPLNQLTSQDSVLAAELESAGERELLMGAGESGADLTGLDAYLMFRLRSETLHGFGTFNSLSMSTEQMRGLLAGPEQLLRRLLSEGDVAWEAMRAMFGERVCGTGRADLGRRGVDVFSFGESVAALERHPDVAGAVLRVTEDAGHSVLVAHVETRTSRLTPEELRAHMLRQLSPAHPVVCPDRFVITVVATAGPVPHRT</sequence>
<dbReference type="Gene3D" id="3.30.559.10">
    <property type="entry name" value="Chloramphenicol acetyltransferase-like domain"/>
    <property type="match status" value="1"/>
</dbReference>
<gene>
    <name evidence="2" type="ORF">RM844_20840</name>
</gene>
<dbReference type="SUPFAM" id="SSF52777">
    <property type="entry name" value="CoA-dependent acyltransferases"/>
    <property type="match status" value="2"/>
</dbReference>
<dbReference type="Pfam" id="PF00668">
    <property type="entry name" value="Condensation"/>
    <property type="match status" value="1"/>
</dbReference>
<feature type="domain" description="Condensation" evidence="1">
    <location>
        <begin position="53"/>
        <end position="358"/>
    </location>
</feature>
<dbReference type="InterPro" id="IPR023213">
    <property type="entry name" value="CAT-like_dom_sf"/>
</dbReference>
<accession>A0ABU2JUS3</accession>
<dbReference type="Proteomes" id="UP001183410">
    <property type="component" value="Unassembled WGS sequence"/>
</dbReference>
<comment type="caution">
    <text evidence="2">The sequence shown here is derived from an EMBL/GenBank/DDBJ whole genome shotgun (WGS) entry which is preliminary data.</text>
</comment>
<dbReference type="RefSeq" id="WP_311668819.1">
    <property type="nucleotide sequence ID" value="NZ_JAVREO010000012.1"/>
</dbReference>
<dbReference type="EMBL" id="JAVREO010000012">
    <property type="protein sequence ID" value="MDT0268737.1"/>
    <property type="molecule type" value="Genomic_DNA"/>
</dbReference>
<name>A0ABU2JUS3_9ACTN</name>
<dbReference type="Gene3D" id="3.30.300.30">
    <property type="match status" value="1"/>
</dbReference>
<organism evidence="2 3">
    <name type="scientific">Streptomyces chisholmiae</name>
    <dbReference type="NCBI Taxonomy" id="3075540"/>
    <lineage>
        <taxon>Bacteria</taxon>
        <taxon>Bacillati</taxon>
        <taxon>Actinomycetota</taxon>
        <taxon>Actinomycetes</taxon>
        <taxon>Kitasatosporales</taxon>
        <taxon>Streptomycetaceae</taxon>
        <taxon>Streptomyces</taxon>
    </lineage>
</organism>
<dbReference type="InterPro" id="IPR001242">
    <property type="entry name" value="Condensation_dom"/>
</dbReference>
<evidence type="ECO:0000313" key="2">
    <source>
        <dbReference type="EMBL" id="MDT0268737.1"/>
    </source>
</evidence>
<dbReference type="Gene3D" id="3.30.559.30">
    <property type="entry name" value="Nonribosomal peptide synthetase, condensation domain"/>
    <property type="match status" value="1"/>
</dbReference>
<keyword evidence="3" id="KW-1185">Reference proteome</keyword>
<reference evidence="3" key="1">
    <citation type="submission" date="2023-07" db="EMBL/GenBank/DDBJ databases">
        <title>30 novel species of actinomycetes from the DSMZ collection.</title>
        <authorList>
            <person name="Nouioui I."/>
        </authorList>
    </citation>
    <scope>NUCLEOTIDE SEQUENCE [LARGE SCALE GENOMIC DNA]</scope>
    <source>
        <strain evidence="3">DSM 44915</strain>
    </source>
</reference>
<dbReference type="InterPro" id="IPR045851">
    <property type="entry name" value="AMP-bd_C_sf"/>
</dbReference>
<evidence type="ECO:0000259" key="1">
    <source>
        <dbReference type="Pfam" id="PF00668"/>
    </source>
</evidence>
<protein>
    <submittedName>
        <fullName evidence="2">Condensation domain-containing protein</fullName>
    </submittedName>
</protein>
<proteinExistence type="predicted"/>
<evidence type="ECO:0000313" key="3">
    <source>
        <dbReference type="Proteomes" id="UP001183410"/>
    </source>
</evidence>